<gene>
    <name evidence="9" type="ORF">DIY07_05760</name>
    <name evidence="8" type="ORF">DQ08_05465</name>
</gene>
<dbReference type="RefSeq" id="WP_003099892.1">
    <property type="nucleotide sequence ID" value="NZ_CP010783.1"/>
</dbReference>
<dbReference type="PANTHER" id="PTHR12677">
    <property type="entry name" value="GOLGI APPARATUS MEMBRANE PROTEIN TVP38-RELATED"/>
    <property type="match status" value="1"/>
</dbReference>
<reference evidence="9 11" key="2">
    <citation type="submission" date="2018-06" db="EMBL/GenBank/DDBJ databases">
        <title>Mutators as drivers of adaptation in pathogenic bacteria and a risk factor for host jumps and vaccine escape.</title>
        <authorList>
            <person name="Barnes A.C."/>
            <person name="Silayeva O."/>
        </authorList>
    </citation>
    <scope>NUCLEOTIDE SEQUENCE [LARGE SCALE GENOMIC DNA]</scope>
    <source>
        <strain evidence="9 11">QMA0445</strain>
    </source>
</reference>
<dbReference type="InterPro" id="IPR032816">
    <property type="entry name" value="VTT_dom"/>
</dbReference>
<feature type="transmembrane region" description="Helical" evidence="6">
    <location>
        <begin position="14"/>
        <end position="35"/>
    </location>
</feature>
<dbReference type="KEGG" id="siq:DQ08_05465"/>
<reference evidence="8 10" key="1">
    <citation type="journal article" date="2014" name="Genome Announc.">
        <title>Complete Genome Sequence of a Virulent Strain, Streptococcus iniae ISET0901, Isolated from Diseased Tilapia.</title>
        <authorList>
            <person name="Pridgeon J.W."/>
            <person name="Zhang D."/>
            <person name="Zhang L."/>
        </authorList>
    </citation>
    <scope>NUCLEOTIDE SEQUENCE [LARGE SCALE GENOMIC DNA]</scope>
    <source>
        <strain evidence="8 10">ISET0901</strain>
    </source>
</reference>
<comment type="similarity">
    <text evidence="6">Belongs to the TVP38/TMEM64 family.</text>
</comment>
<dbReference type="SMR" id="A0A3L8GG81"/>
<proteinExistence type="inferred from homology"/>
<feature type="transmembrane region" description="Helical" evidence="6">
    <location>
        <begin position="55"/>
        <end position="74"/>
    </location>
</feature>
<dbReference type="GeneID" id="35766701"/>
<evidence type="ECO:0000256" key="5">
    <source>
        <dbReference type="ARBA" id="ARBA00023136"/>
    </source>
</evidence>
<dbReference type="Proteomes" id="UP000269148">
    <property type="component" value="Unassembled WGS sequence"/>
</dbReference>
<sequence>MNKLRLSHAQLKKIVRLIGVLSILFSLTFICYLVGKLDIFNNPQALSQLIKDHLLIGSIVFFLVQIIQVVIPIIPGGITTVVGFLTFGPILGLFLNVVGIILGSSLLFILVRKFGKPFVLLFIDDEKMVVYEEKLASKIYERIFILNMISPVAPADVMIMITGLSKISFKKFLLIIILCRPISMVVYSYFWIHGGQLLSKLI</sequence>
<dbReference type="EMBL" id="QLQD01000053">
    <property type="protein sequence ID" value="RLU56816.1"/>
    <property type="molecule type" value="Genomic_DNA"/>
</dbReference>
<dbReference type="KEGG" id="sio:DW64_05460"/>
<evidence type="ECO:0000256" key="2">
    <source>
        <dbReference type="ARBA" id="ARBA00022475"/>
    </source>
</evidence>
<feature type="transmembrane region" description="Helical" evidence="6">
    <location>
        <begin position="143"/>
        <end position="165"/>
    </location>
</feature>
<evidence type="ECO:0000313" key="8">
    <source>
        <dbReference type="EMBL" id="AHY15909.1"/>
    </source>
</evidence>
<dbReference type="STRING" id="1346.BMF34_05540"/>
<evidence type="ECO:0000259" key="7">
    <source>
        <dbReference type="Pfam" id="PF09335"/>
    </source>
</evidence>
<feature type="transmembrane region" description="Helical" evidence="6">
    <location>
        <begin position="81"/>
        <end position="111"/>
    </location>
</feature>
<evidence type="ECO:0000256" key="4">
    <source>
        <dbReference type="ARBA" id="ARBA00022989"/>
    </source>
</evidence>
<dbReference type="Proteomes" id="UP000025245">
    <property type="component" value="Chromosome"/>
</dbReference>
<evidence type="ECO:0000256" key="1">
    <source>
        <dbReference type="ARBA" id="ARBA00004651"/>
    </source>
</evidence>
<keyword evidence="2 6" id="KW-1003">Cell membrane</keyword>
<dbReference type="EMBL" id="CP007586">
    <property type="protein sequence ID" value="AHY15909.1"/>
    <property type="molecule type" value="Genomic_DNA"/>
</dbReference>
<evidence type="ECO:0000313" key="10">
    <source>
        <dbReference type="Proteomes" id="UP000025245"/>
    </source>
</evidence>
<dbReference type="KEGG" id="siz:SI82_05645"/>
<dbReference type="AlphaFoldDB" id="A0A3L8GG81"/>
<accession>A0A3L8GG81</accession>
<evidence type="ECO:0000256" key="6">
    <source>
        <dbReference type="RuleBase" id="RU366058"/>
    </source>
</evidence>
<comment type="subcellular location">
    <subcellularLocation>
        <location evidence="1 6">Cell membrane</location>
        <topology evidence="1 6">Multi-pass membrane protein</topology>
    </subcellularLocation>
</comment>
<evidence type="ECO:0000313" key="9">
    <source>
        <dbReference type="EMBL" id="RLU56816.1"/>
    </source>
</evidence>
<keyword evidence="4 6" id="KW-1133">Transmembrane helix</keyword>
<dbReference type="PANTHER" id="PTHR12677:SF49">
    <property type="entry name" value="TVP38_TMEM64 FAMILY MEMBRANE PROTEIN"/>
    <property type="match status" value="1"/>
</dbReference>
<name>A0A3L8GG81_STRIN</name>
<protein>
    <recommendedName>
        <fullName evidence="6">TVP38/TMEM64 family membrane protein</fullName>
    </recommendedName>
</protein>
<dbReference type="OrthoDB" id="371137at2"/>
<keyword evidence="5 6" id="KW-0472">Membrane</keyword>
<organism evidence="9 11">
    <name type="scientific">Streptococcus iniae</name>
    <name type="common">Streptococcus shiloi</name>
    <dbReference type="NCBI Taxonomy" id="1346"/>
    <lineage>
        <taxon>Bacteria</taxon>
        <taxon>Bacillati</taxon>
        <taxon>Bacillota</taxon>
        <taxon>Bacilli</taxon>
        <taxon>Lactobacillales</taxon>
        <taxon>Streptococcaceae</taxon>
        <taxon>Streptococcus</taxon>
    </lineage>
</organism>
<evidence type="ECO:0000256" key="3">
    <source>
        <dbReference type="ARBA" id="ARBA00022692"/>
    </source>
</evidence>
<dbReference type="InterPro" id="IPR015414">
    <property type="entry name" value="TMEM64"/>
</dbReference>
<feature type="transmembrane region" description="Helical" evidence="6">
    <location>
        <begin position="172"/>
        <end position="192"/>
    </location>
</feature>
<keyword evidence="10" id="KW-1185">Reference proteome</keyword>
<dbReference type="GO" id="GO:0005886">
    <property type="term" value="C:plasma membrane"/>
    <property type="evidence" value="ECO:0007669"/>
    <property type="project" value="UniProtKB-SubCell"/>
</dbReference>
<dbReference type="Pfam" id="PF09335">
    <property type="entry name" value="VTT_dom"/>
    <property type="match status" value="1"/>
</dbReference>
<feature type="domain" description="VTT" evidence="7">
    <location>
        <begin position="74"/>
        <end position="190"/>
    </location>
</feature>
<keyword evidence="3 6" id="KW-0812">Transmembrane</keyword>
<evidence type="ECO:0000313" key="11">
    <source>
        <dbReference type="Proteomes" id="UP000269148"/>
    </source>
</evidence>